<dbReference type="OrthoDB" id="1643408at2"/>
<dbReference type="EMBL" id="AIMB01000007">
    <property type="protein sequence ID" value="EJF90448.1"/>
    <property type="molecule type" value="Genomic_DNA"/>
</dbReference>
<keyword evidence="7" id="KW-1185">Reference proteome</keyword>
<evidence type="ECO:0000256" key="1">
    <source>
        <dbReference type="ARBA" id="ARBA00005990"/>
    </source>
</evidence>
<dbReference type="GO" id="GO:0016491">
    <property type="term" value="F:oxidoreductase activity"/>
    <property type="evidence" value="ECO:0007669"/>
    <property type="project" value="UniProtKB-KW"/>
</dbReference>
<evidence type="ECO:0000256" key="3">
    <source>
        <dbReference type="ARBA" id="ARBA00022643"/>
    </source>
</evidence>
<dbReference type="InterPro" id="IPR005025">
    <property type="entry name" value="FMN_Rdtase-like_dom"/>
</dbReference>
<comment type="similarity">
    <text evidence="1">Belongs to the SsuE family.</text>
</comment>
<evidence type="ECO:0000259" key="5">
    <source>
        <dbReference type="Pfam" id="PF03358"/>
    </source>
</evidence>
<dbReference type="SUPFAM" id="SSF52218">
    <property type="entry name" value="Flavoproteins"/>
    <property type="match status" value="1"/>
</dbReference>
<feature type="domain" description="NADPH-dependent FMN reductase-like" evidence="5">
    <location>
        <begin position="3"/>
        <end position="145"/>
    </location>
</feature>
<keyword evidence="4" id="KW-0560">Oxidoreductase</keyword>
<reference evidence="6 7" key="1">
    <citation type="submission" date="2012-03" db="EMBL/GenBank/DDBJ databases">
        <title>The Genome Sequence of Bartonella tamiae Th239.</title>
        <authorList>
            <consortium name="The Broad Institute Genome Sequencing Platform"/>
            <consortium name="The Broad Institute Genome Sequencing Center for Infectious Disease"/>
            <person name="Feldgarden M."/>
            <person name="Kirby J."/>
            <person name="Kosoy M."/>
            <person name="Birtles R."/>
            <person name="Probert W.S."/>
            <person name="Chiaraviglio L."/>
            <person name="Young S.K."/>
            <person name="Zeng Q."/>
            <person name="Gargeya S."/>
            <person name="Fitzgerald M."/>
            <person name="Haas B."/>
            <person name="Abouelleil A."/>
            <person name="Alvarado L."/>
            <person name="Arachchi H.M."/>
            <person name="Berlin A."/>
            <person name="Chapman S.B."/>
            <person name="Gearin G."/>
            <person name="Goldberg J."/>
            <person name="Griggs A."/>
            <person name="Gujja S."/>
            <person name="Hansen M."/>
            <person name="Heiman D."/>
            <person name="Howarth C."/>
            <person name="Larimer J."/>
            <person name="Lui A."/>
            <person name="MacDonald P.J.P."/>
            <person name="McCowen C."/>
            <person name="Montmayeur A."/>
            <person name="Murphy C."/>
            <person name="Neiman D."/>
            <person name="Pearson M."/>
            <person name="Priest M."/>
            <person name="Roberts A."/>
            <person name="Saif S."/>
            <person name="Shea T."/>
            <person name="Sisk P."/>
            <person name="Stolte C."/>
            <person name="Sykes S."/>
            <person name="Wortman J."/>
            <person name="Nusbaum C."/>
            <person name="Birren B."/>
        </authorList>
    </citation>
    <scope>NUCLEOTIDE SEQUENCE [LARGE SCALE GENOMIC DNA]</scope>
    <source>
        <strain evidence="6 7">Th239</strain>
    </source>
</reference>
<proteinExistence type="inferred from homology"/>
<name>J0ZPF0_9HYPH</name>
<dbReference type="HOGENOM" id="CLU_055322_3_3_5"/>
<evidence type="ECO:0000256" key="4">
    <source>
        <dbReference type="ARBA" id="ARBA00023002"/>
    </source>
</evidence>
<evidence type="ECO:0000313" key="7">
    <source>
        <dbReference type="Proteomes" id="UP000008952"/>
    </source>
</evidence>
<dbReference type="NCBIfam" id="TIGR03566">
    <property type="entry name" value="FMN_reduc_MsuE"/>
    <property type="match status" value="1"/>
</dbReference>
<protein>
    <submittedName>
        <fullName evidence="6">FMN reductase</fullName>
    </submittedName>
</protein>
<dbReference type="InterPro" id="IPR019912">
    <property type="entry name" value="FMN_Rdtase_MsuE-like"/>
</dbReference>
<dbReference type="AlphaFoldDB" id="J0ZPF0"/>
<dbReference type="InterPro" id="IPR029039">
    <property type="entry name" value="Flavoprotein-like_sf"/>
</dbReference>
<dbReference type="Gene3D" id="3.40.50.360">
    <property type="match status" value="1"/>
</dbReference>
<evidence type="ECO:0000313" key="6">
    <source>
        <dbReference type="EMBL" id="EJF90448.1"/>
    </source>
</evidence>
<organism evidence="6 7">
    <name type="scientific">Bartonella tamiae Th239</name>
    <dbReference type="NCBI Taxonomy" id="1094558"/>
    <lineage>
        <taxon>Bacteria</taxon>
        <taxon>Pseudomonadati</taxon>
        <taxon>Pseudomonadota</taxon>
        <taxon>Alphaproteobacteria</taxon>
        <taxon>Hyphomicrobiales</taxon>
        <taxon>Bartonellaceae</taxon>
        <taxon>Bartonella</taxon>
    </lineage>
</organism>
<dbReference type="Pfam" id="PF03358">
    <property type="entry name" value="FMN_red"/>
    <property type="match status" value="1"/>
</dbReference>
<gene>
    <name evidence="6" type="ORF">ME5_00849</name>
</gene>
<keyword evidence="2" id="KW-0285">Flavoprotein</keyword>
<evidence type="ECO:0000256" key="2">
    <source>
        <dbReference type="ARBA" id="ARBA00022630"/>
    </source>
</evidence>
<dbReference type="eggNOG" id="COG0431">
    <property type="taxonomic scope" value="Bacteria"/>
</dbReference>
<dbReference type="PANTHER" id="PTHR43408:SF2">
    <property type="entry name" value="FMN REDUCTASE (NADPH)"/>
    <property type="match status" value="1"/>
</dbReference>
<dbReference type="RefSeq" id="WP_008038787.1">
    <property type="nucleotide sequence ID" value="NZ_JH725147.1"/>
</dbReference>
<dbReference type="InterPro" id="IPR051814">
    <property type="entry name" value="NAD(P)H-dep_FMN_reductase"/>
</dbReference>
<sequence>MNTIVAFSGSTSNPSKTTALVENIVQKAAQVYDIETITYTMADLGQSLGLAHRAEDLSQETRKIINKIGQADALIIGSPVYKGSYPGLFKHFIDLMEPELLYAKPIILAASGGGDRHALMVEHQLRPLFGFFMAHSLPTAIYAATRDFGDEHAIISADLTMRIDKAVSQLAPFLHKNTNNTVDFTLESQNRTVPSIKITA</sequence>
<dbReference type="PATRIC" id="fig|1094558.3.peg.932"/>
<dbReference type="Proteomes" id="UP000008952">
    <property type="component" value="Unassembled WGS sequence"/>
</dbReference>
<dbReference type="STRING" id="1094558.ME5_00849"/>
<accession>J0ZPF0</accession>
<dbReference type="PANTHER" id="PTHR43408">
    <property type="entry name" value="FMN REDUCTASE (NADPH)"/>
    <property type="match status" value="1"/>
</dbReference>
<comment type="caution">
    <text evidence="6">The sequence shown here is derived from an EMBL/GenBank/DDBJ whole genome shotgun (WGS) entry which is preliminary data.</text>
</comment>
<keyword evidence="3" id="KW-0288">FMN</keyword>